<name>Q09DQ4_STIAD</name>
<protein>
    <submittedName>
        <fullName evidence="3">Conserved uncharacterized protein</fullName>
    </submittedName>
</protein>
<dbReference type="EMBL" id="AAMD01000002">
    <property type="protein sequence ID" value="EAU69932.1"/>
    <property type="molecule type" value="Genomic_DNA"/>
</dbReference>
<dbReference type="GO" id="GO:0016020">
    <property type="term" value="C:membrane"/>
    <property type="evidence" value="ECO:0007669"/>
    <property type="project" value="UniProtKB-SubCell"/>
</dbReference>
<evidence type="ECO:0000313" key="4">
    <source>
        <dbReference type="EMBL" id="EAU69932.1"/>
    </source>
</evidence>
<evidence type="ECO:0000313" key="6">
    <source>
        <dbReference type="Proteomes" id="UP000032702"/>
    </source>
</evidence>
<dbReference type="KEGG" id="sur:STAUR_7507"/>
<proteinExistence type="predicted"/>
<dbReference type="Pfam" id="PF01370">
    <property type="entry name" value="Epimerase"/>
    <property type="match status" value="1"/>
</dbReference>
<feature type="domain" description="NAD-dependent epimerase/dehydratase" evidence="2">
    <location>
        <begin position="5"/>
        <end position="114"/>
    </location>
</feature>
<dbReference type="HOGENOM" id="CLU_071330_5_2_7"/>
<dbReference type="PANTHER" id="PTHR14097:SF8">
    <property type="entry name" value="NAD(P)-BINDING DOMAIN-CONTAINING PROTEIN"/>
    <property type="match status" value="1"/>
</dbReference>
<dbReference type="AlphaFoldDB" id="Q09DQ4"/>
<dbReference type="OrthoDB" id="9798632at2"/>
<evidence type="ECO:0000313" key="3">
    <source>
        <dbReference type="EMBL" id="ADO75262.1"/>
    </source>
</evidence>
<reference evidence="4 6" key="1">
    <citation type="submission" date="2006-04" db="EMBL/GenBank/DDBJ databases">
        <authorList>
            <person name="Nierman W.C."/>
        </authorList>
    </citation>
    <scope>NUCLEOTIDE SEQUENCE [LARGE SCALE GENOMIC DNA]</scope>
    <source>
        <strain evidence="4 6">DW4/3-1</strain>
    </source>
</reference>
<dbReference type="eggNOG" id="COG0702">
    <property type="taxonomic scope" value="Bacteria"/>
</dbReference>
<dbReference type="InterPro" id="IPR036291">
    <property type="entry name" value="NAD(P)-bd_dom_sf"/>
</dbReference>
<dbReference type="SUPFAM" id="SSF51735">
    <property type="entry name" value="NAD(P)-binding Rossmann-fold domains"/>
    <property type="match status" value="1"/>
</dbReference>
<dbReference type="Proteomes" id="UP000032702">
    <property type="component" value="Unassembled WGS sequence"/>
</dbReference>
<evidence type="ECO:0000259" key="2">
    <source>
        <dbReference type="Pfam" id="PF01370"/>
    </source>
</evidence>
<dbReference type="Proteomes" id="UP000001351">
    <property type="component" value="Chromosome"/>
</dbReference>
<dbReference type="PANTHER" id="PTHR14097">
    <property type="entry name" value="OXIDOREDUCTASE HTATIP2"/>
    <property type="match status" value="1"/>
</dbReference>
<sequence>MGMKVILFGATGMVGQGVLRECLLDEGVEQVLAVGRSGTGQRHEKLREHVQEDLWALPALEGVLQGYDACFFCLGVSSAGMKEAAYRRITYELTLTLARALAERNPGMTFIYVSGEGTDSTERGRMMWARVKGETENALLRLPFQAKYMFRPGFIQPMHGEKTKVAWYRVIYSGLKPFQGVLKALLPKHVTSTEEVGRAMLRAARQGAPKAVLENEDIHRLAAQP</sequence>
<dbReference type="InterPro" id="IPR001509">
    <property type="entry name" value="Epimerase_deHydtase"/>
</dbReference>
<dbReference type="STRING" id="378806.STAUR_7507"/>
<evidence type="ECO:0000256" key="1">
    <source>
        <dbReference type="ARBA" id="ARBA00004370"/>
    </source>
</evidence>
<dbReference type="EMBL" id="CP002271">
    <property type="protein sequence ID" value="ADO75262.1"/>
    <property type="molecule type" value="Genomic_DNA"/>
</dbReference>
<accession>Q09DQ4</accession>
<organism evidence="4 6">
    <name type="scientific">Stigmatella aurantiaca (strain DW4/3-1)</name>
    <dbReference type="NCBI Taxonomy" id="378806"/>
    <lineage>
        <taxon>Bacteria</taxon>
        <taxon>Pseudomonadati</taxon>
        <taxon>Myxococcota</taxon>
        <taxon>Myxococcia</taxon>
        <taxon>Myxococcales</taxon>
        <taxon>Cystobacterineae</taxon>
        <taxon>Archangiaceae</taxon>
        <taxon>Stigmatella</taxon>
    </lineage>
</organism>
<gene>
    <name evidence="3" type="ordered locus">STAUR_7507</name>
    <name evidence="4" type="ORF">STIAU_5621</name>
</gene>
<dbReference type="PATRIC" id="fig|378806.16.peg.9403"/>
<reference evidence="3 5" key="2">
    <citation type="journal article" date="2011" name="Mol. Biol. Evol.">
        <title>Comparative genomic analysis of fruiting body formation in Myxococcales.</title>
        <authorList>
            <person name="Huntley S."/>
            <person name="Hamann N."/>
            <person name="Wegener-Feldbrugge S."/>
            <person name="Treuner-Lange A."/>
            <person name="Kube M."/>
            <person name="Reinhardt R."/>
            <person name="Klages S."/>
            <person name="Muller R."/>
            <person name="Ronning C.M."/>
            <person name="Nierman W.C."/>
            <person name="Sogaard-Andersen L."/>
        </authorList>
    </citation>
    <scope>NUCLEOTIDE SEQUENCE [LARGE SCALE GENOMIC DNA]</scope>
    <source>
        <strain evidence="3 5">DW4/3-1</strain>
    </source>
</reference>
<dbReference type="Gene3D" id="3.40.50.720">
    <property type="entry name" value="NAD(P)-binding Rossmann-like Domain"/>
    <property type="match status" value="1"/>
</dbReference>
<comment type="subcellular location">
    <subcellularLocation>
        <location evidence="1">Membrane</location>
    </subcellularLocation>
</comment>
<evidence type="ECO:0000313" key="5">
    <source>
        <dbReference type="Proteomes" id="UP000001351"/>
    </source>
</evidence>
<keyword evidence="5" id="KW-1185">Reference proteome</keyword>